<evidence type="ECO:0000256" key="1">
    <source>
        <dbReference type="SAM" id="MobiDB-lite"/>
    </source>
</evidence>
<reference evidence="3 4" key="1">
    <citation type="submission" date="2023-03" db="EMBL/GenBank/DDBJ databases">
        <title>YIM 133296 draft genome.</title>
        <authorList>
            <person name="Xiong L."/>
        </authorList>
    </citation>
    <scope>NUCLEOTIDE SEQUENCE [LARGE SCALE GENOMIC DNA]</scope>
    <source>
        <strain evidence="3 4">YIM 133296</strain>
    </source>
</reference>
<evidence type="ECO:0000313" key="3">
    <source>
        <dbReference type="EMBL" id="MDF8265231.1"/>
    </source>
</evidence>
<organism evidence="3 4">
    <name type="scientific">Luteipulveratus flavus</name>
    <dbReference type="NCBI Taxonomy" id="3031728"/>
    <lineage>
        <taxon>Bacteria</taxon>
        <taxon>Bacillati</taxon>
        <taxon>Actinomycetota</taxon>
        <taxon>Actinomycetes</taxon>
        <taxon>Micrococcales</taxon>
        <taxon>Dermacoccaceae</taxon>
        <taxon>Luteipulveratus</taxon>
    </lineage>
</organism>
<dbReference type="SMART" id="SM00894">
    <property type="entry name" value="Excalibur"/>
    <property type="match status" value="2"/>
</dbReference>
<evidence type="ECO:0000259" key="2">
    <source>
        <dbReference type="SMART" id="SM00894"/>
    </source>
</evidence>
<feature type="compositionally biased region" description="Pro residues" evidence="1">
    <location>
        <begin position="147"/>
        <end position="161"/>
    </location>
</feature>
<feature type="domain" description="Excalibur calcium-binding" evidence="2">
    <location>
        <begin position="252"/>
        <end position="288"/>
    </location>
</feature>
<name>A0ABT6C8H3_9MICO</name>
<feature type="domain" description="Excalibur calcium-binding" evidence="2">
    <location>
        <begin position="191"/>
        <end position="227"/>
    </location>
</feature>
<dbReference type="RefSeq" id="WP_277192551.1">
    <property type="nucleotide sequence ID" value="NZ_JAROAV010000033.1"/>
</dbReference>
<evidence type="ECO:0000313" key="4">
    <source>
        <dbReference type="Proteomes" id="UP001528912"/>
    </source>
</evidence>
<sequence>MSTMPVPGWYADPHDAHQLRYWDGGQWTAATRPWADQPTGDPRTSAWATTVVPEQAAATSGGPGAQELASAGRPWWQRKRFAVLAVVLMLAAAGHAANGDDRPVRNAQPLSGTATPAAAAPAATTSAAEPVQSAPPAKTAQQTSPAPATPTPRRTSPPRPTSRPKQHVTTSATRVAPLVPEAAPRQPAGVHYAGCAAVRAAGKAPLHRGDPGFRAGLDRDGDGVACEPYGGGAREAQPTVAPRPLVGGGDVYYANCTAVRDAGKAPLHPGDPGYRDALDRDHDGSACE</sequence>
<feature type="compositionally biased region" description="Basic and acidic residues" evidence="1">
    <location>
        <begin position="273"/>
        <end position="288"/>
    </location>
</feature>
<dbReference type="Proteomes" id="UP001528912">
    <property type="component" value="Unassembled WGS sequence"/>
</dbReference>
<dbReference type="EMBL" id="JAROAV010000033">
    <property type="protein sequence ID" value="MDF8265231.1"/>
    <property type="molecule type" value="Genomic_DNA"/>
</dbReference>
<feature type="region of interest" description="Disordered" evidence="1">
    <location>
        <begin position="262"/>
        <end position="288"/>
    </location>
</feature>
<accession>A0ABT6C8H3</accession>
<keyword evidence="4" id="KW-1185">Reference proteome</keyword>
<dbReference type="Pfam" id="PF10708">
    <property type="entry name" value="DUF2510"/>
    <property type="match status" value="1"/>
</dbReference>
<comment type="caution">
    <text evidence="3">The sequence shown here is derived from an EMBL/GenBank/DDBJ whole genome shotgun (WGS) entry which is preliminary data.</text>
</comment>
<feature type="region of interest" description="Disordered" evidence="1">
    <location>
        <begin position="96"/>
        <end position="183"/>
    </location>
</feature>
<protein>
    <submittedName>
        <fullName evidence="3">Excalibur calcium-binding domain-containing protein</fullName>
    </submittedName>
</protein>
<dbReference type="InterPro" id="IPR018929">
    <property type="entry name" value="DUF2510"/>
</dbReference>
<proteinExistence type="predicted"/>
<dbReference type="Pfam" id="PF05901">
    <property type="entry name" value="Excalibur"/>
    <property type="match status" value="2"/>
</dbReference>
<feature type="compositionally biased region" description="Low complexity" evidence="1">
    <location>
        <begin position="113"/>
        <end position="146"/>
    </location>
</feature>
<dbReference type="InterPro" id="IPR008613">
    <property type="entry name" value="Excalibur_Ca-bd_domain"/>
</dbReference>
<gene>
    <name evidence="3" type="ORF">P4R38_13320</name>
</gene>